<name>A0A1Y1WD88_9FUNG</name>
<keyword evidence="3" id="KW-1185">Reference proteome</keyword>
<evidence type="ECO:0000313" key="3">
    <source>
        <dbReference type="Proteomes" id="UP000193922"/>
    </source>
</evidence>
<feature type="compositionally biased region" description="Polar residues" evidence="1">
    <location>
        <begin position="38"/>
        <end position="47"/>
    </location>
</feature>
<dbReference type="Proteomes" id="UP000193922">
    <property type="component" value="Unassembled WGS sequence"/>
</dbReference>
<proteinExistence type="predicted"/>
<reference evidence="2 3" key="1">
    <citation type="submission" date="2016-07" db="EMBL/GenBank/DDBJ databases">
        <title>Pervasive Adenine N6-methylation of Active Genes in Fungi.</title>
        <authorList>
            <consortium name="DOE Joint Genome Institute"/>
            <person name="Mondo S.J."/>
            <person name="Dannebaum R.O."/>
            <person name="Kuo R.C."/>
            <person name="Labutti K."/>
            <person name="Haridas S."/>
            <person name="Kuo A."/>
            <person name="Salamov A."/>
            <person name="Ahrendt S.R."/>
            <person name="Lipzen A."/>
            <person name="Sullivan W."/>
            <person name="Andreopoulos W.B."/>
            <person name="Clum A."/>
            <person name="Lindquist E."/>
            <person name="Daum C."/>
            <person name="Ramamoorthy G.K."/>
            <person name="Gryganskyi A."/>
            <person name="Culley D."/>
            <person name="Magnuson J.K."/>
            <person name="James T.Y."/>
            <person name="O'Malley M.A."/>
            <person name="Stajich J.E."/>
            <person name="Spatafora J.W."/>
            <person name="Visel A."/>
            <person name="Grigoriev I.V."/>
        </authorList>
    </citation>
    <scope>NUCLEOTIDE SEQUENCE [LARGE SCALE GENOMIC DNA]</scope>
    <source>
        <strain evidence="2 3">ATCC 12442</strain>
    </source>
</reference>
<dbReference type="GeneID" id="63803622"/>
<dbReference type="RefSeq" id="XP_040744619.1">
    <property type="nucleotide sequence ID" value="XM_040886974.1"/>
</dbReference>
<comment type="caution">
    <text evidence="2">The sequence shown here is derived from an EMBL/GenBank/DDBJ whole genome shotgun (WGS) entry which is preliminary data.</text>
</comment>
<dbReference type="OrthoDB" id="5593454at2759"/>
<feature type="region of interest" description="Disordered" evidence="1">
    <location>
        <begin position="154"/>
        <end position="175"/>
    </location>
</feature>
<evidence type="ECO:0000313" key="2">
    <source>
        <dbReference type="EMBL" id="ORX71104.1"/>
    </source>
</evidence>
<gene>
    <name evidence="2" type="ORF">DL89DRAFT_266126</name>
</gene>
<organism evidence="2 3">
    <name type="scientific">Linderina pennispora</name>
    <dbReference type="NCBI Taxonomy" id="61395"/>
    <lineage>
        <taxon>Eukaryota</taxon>
        <taxon>Fungi</taxon>
        <taxon>Fungi incertae sedis</taxon>
        <taxon>Zoopagomycota</taxon>
        <taxon>Kickxellomycotina</taxon>
        <taxon>Kickxellomycetes</taxon>
        <taxon>Kickxellales</taxon>
        <taxon>Kickxellaceae</taxon>
        <taxon>Linderina</taxon>
    </lineage>
</organism>
<accession>A0A1Y1WD88</accession>
<feature type="region of interest" description="Disordered" evidence="1">
    <location>
        <begin position="25"/>
        <end position="77"/>
    </location>
</feature>
<sequence length="279" mass="31329">MTRLYQSKCCDYDELEAKHNRFLERRKTADVVHAPEVSDNNQSTSKAPQPHSEPASAKRFAETTTSLTKRRRTDTSVDQMHSLFSSSPPMFRPVAHFNDKAWQRKKVRAERTKLAPCAASSQTTQMDASEANGPVTDSPILLCPSSDEEEMAKGVKKSSQPHMKPQNGCVSRSSTRLEGGCEGCRMFYDEPGFNLTKEDLDRLCTHKKGKTKLSPLFSMKTSRLPPLTLTRSGAVGKGREVADRSRLKGDRPLTPEHFWDIDYFPPIRTAGPDTVRKQK</sequence>
<feature type="region of interest" description="Disordered" evidence="1">
    <location>
        <begin position="114"/>
        <end position="137"/>
    </location>
</feature>
<evidence type="ECO:0000256" key="1">
    <source>
        <dbReference type="SAM" id="MobiDB-lite"/>
    </source>
</evidence>
<dbReference type="EMBL" id="MCFD01000004">
    <property type="protein sequence ID" value="ORX71104.1"/>
    <property type="molecule type" value="Genomic_DNA"/>
</dbReference>
<dbReference type="AlphaFoldDB" id="A0A1Y1WD88"/>
<protein>
    <submittedName>
        <fullName evidence="2">Uncharacterized protein</fullName>
    </submittedName>
</protein>